<proteinExistence type="predicted"/>
<dbReference type="EMBL" id="MCOG01000001">
    <property type="protein sequence ID" value="ORY87319.1"/>
    <property type="molecule type" value="Genomic_DNA"/>
</dbReference>
<protein>
    <recommendedName>
        <fullName evidence="3">Ankyrin repeat protein</fullName>
    </recommendedName>
</protein>
<keyword evidence="2" id="KW-1185">Reference proteome</keyword>
<dbReference type="Proteomes" id="UP000193920">
    <property type="component" value="Unassembled WGS sequence"/>
</dbReference>
<comment type="caution">
    <text evidence="1">The sequence shown here is derived from an EMBL/GenBank/DDBJ whole genome shotgun (WGS) entry which is preliminary data.</text>
</comment>
<evidence type="ECO:0000313" key="1">
    <source>
        <dbReference type="EMBL" id="ORY87319.1"/>
    </source>
</evidence>
<organism evidence="1 2">
    <name type="scientific">Neocallimastix californiae</name>
    <dbReference type="NCBI Taxonomy" id="1754190"/>
    <lineage>
        <taxon>Eukaryota</taxon>
        <taxon>Fungi</taxon>
        <taxon>Fungi incertae sedis</taxon>
        <taxon>Chytridiomycota</taxon>
        <taxon>Chytridiomycota incertae sedis</taxon>
        <taxon>Neocallimastigomycetes</taxon>
        <taxon>Neocallimastigales</taxon>
        <taxon>Neocallimastigaceae</taxon>
        <taxon>Neocallimastix</taxon>
    </lineage>
</organism>
<evidence type="ECO:0000313" key="2">
    <source>
        <dbReference type="Proteomes" id="UP000193920"/>
    </source>
</evidence>
<gene>
    <name evidence="1" type="ORF">LY90DRAFT_498590</name>
</gene>
<sequence length="118" mass="14436">MDNYIDFYIDSFVSAIDRKDYSIIKYLIWNNNENNKWDIFNEMYIRSVLSIDRFQFVMKYFSNHINISSLLIKNLFNDNNNRLLDVIFDHIKIYDNEFIKKLLFHYNNKVEISISDLN</sequence>
<reference evidence="1 2" key="1">
    <citation type="submission" date="2016-08" db="EMBL/GenBank/DDBJ databases">
        <title>A Parts List for Fungal Cellulosomes Revealed by Comparative Genomics.</title>
        <authorList>
            <consortium name="DOE Joint Genome Institute"/>
            <person name="Haitjema C.H."/>
            <person name="Gilmore S.P."/>
            <person name="Henske J.K."/>
            <person name="Solomon K.V."/>
            <person name="De Groot R."/>
            <person name="Kuo A."/>
            <person name="Mondo S.J."/>
            <person name="Salamov A.A."/>
            <person name="Labutti K."/>
            <person name="Zhao Z."/>
            <person name="Chiniquy J."/>
            <person name="Barry K."/>
            <person name="Brewer H.M."/>
            <person name="Purvine S.O."/>
            <person name="Wright A.T."/>
            <person name="Boxma B."/>
            <person name="Van Alen T."/>
            <person name="Hackstein J.H."/>
            <person name="Baker S.E."/>
            <person name="Grigoriev I.V."/>
            <person name="O'Malley M.A."/>
        </authorList>
    </citation>
    <scope>NUCLEOTIDE SEQUENCE [LARGE SCALE GENOMIC DNA]</scope>
    <source>
        <strain evidence="1 2">G1</strain>
    </source>
</reference>
<name>A0A1Y2FTP9_9FUNG</name>
<evidence type="ECO:0008006" key="3">
    <source>
        <dbReference type="Google" id="ProtNLM"/>
    </source>
</evidence>
<accession>A0A1Y2FTP9</accession>
<dbReference type="AlphaFoldDB" id="A0A1Y2FTP9"/>